<evidence type="ECO:0000313" key="2">
    <source>
        <dbReference type="EMBL" id="OOZ36425.1"/>
    </source>
</evidence>
<protein>
    <submittedName>
        <fullName evidence="2">Uncharacterized protein</fullName>
    </submittedName>
</protein>
<reference evidence="2 3" key="1">
    <citation type="submission" date="2016-11" db="EMBL/GenBank/DDBJ databases">
        <title>Mixed transmission modes and dynamic genome evolution in an obligate animal-bacterial symbiosis.</title>
        <authorList>
            <person name="Russell S.L."/>
            <person name="Corbett-Detig R.B."/>
            <person name="Cavanaugh C.M."/>
        </authorList>
    </citation>
    <scope>NUCLEOTIDE SEQUENCE [LARGE SCALE GENOMIC DNA]</scope>
    <source>
        <strain evidence="2">Se-Cadez</strain>
    </source>
</reference>
<keyword evidence="3" id="KW-1185">Reference proteome</keyword>
<evidence type="ECO:0000313" key="3">
    <source>
        <dbReference type="Proteomes" id="UP000190896"/>
    </source>
</evidence>
<dbReference type="Proteomes" id="UP000190896">
    <property type="component" value="Unassembled WGS sequence"/>
</dbReference>
<organism evidence="2 3">
    <name type="scientific">Solemya velesiana gill symbiont</name>
    <dbReference type="NCBI Taxonomy" id="1918948"/>
    <lineage>
        <taxon>Bacteria</taxon>
        <taxon>Pseudomonadati</taxon>
        <taxon>Pseudomonadota</taxon>
        <taxon>Gammaproteobacteria</taxon>
        <taxon>sulfur-oxidizing symbionts</taxon>
    </lineage>
</organism>
<keyword evidence="1" id="KW-0812">Transmembrane</keyword>
<gene>
    <name evidence="2" type="ORF">BOW51_07285</name>
</gene>
<dbReference type="AlphaFoldDB" id="A0A1T2KU92"/>
<comment type="caution">
    <text evidence="2">The sequence shown here is derived from an EMBL/GenBank/DDBJ whole genome shotgun (WGS) entry which is preliminary data.</text>
</comment>
<keyword evidence="1" id="KW-1133">Transmembrane helix</keyword>
<dbReference type="EMBL" id="MPRJ01000040">
    <property type="protein sequence ID" value="OOZ36425.1"/>
    <property type="molecule type" value="Genomic_DNA"/>
</dbReference>
<sequence>MILDVPLSVFAAVVLLILMSLTLTCLTSLYQEVFQRLLREKAEQRDLIASYLRFVADVTITLVLVMLLLMNIYVVG</sequence>
<proteinExistence type="predicted"/>
<feature type="transmembrane region" description="Helical" evidence="1">
    <location>
        <begin position="6"/>
        <end position="30"/>
    </location>
</feature>
<feature type="transmembrane region" description="Helical" evidence="1">
    <location>
        <begin position="51"/>
        <end position="74"/>
    </location>
</feature>
<dbReference type="RefSeq" id="WP_078487195.1">
    <property type="nucleotide sequence ID" value="NZ_MPRJ01000040.1"/>
</dbReference>
<accession>A0A1T2KU92</accession>
<name>A0A1T2KU92_9GAMM</name>
<evidence type="ECO:0000256" key="1">
    <source>
        <dbReference type="SAM" id="Phobius"/>
    </source>
</evidence>
<keyword evidence="1" id="KW-0472">Membrane</keyword>